<keyword evidence="7 10" id="KW-0408">Iron</keyword>
<dbReference type="PROSITE" id="PS00086">
    <property type="entry name" value="CYTOCHROME_P450"/>
    <property type="match status" value="1"/>
</dbReference>
<dbReference type="Gene3D" id="1.10.630.10">
    <property type="entry name" value="Cytochrome P450"/>
    <property type="match status" value="2"/>
</dbReference>
<evidence type="ECO:0000256" key="8">
    <source>
        <dbReference type="ARBA" id="ARBA00023033"/>
    </source>
</evidence>
<dbReference type="Pfam" id="PF00067">
    <property type="entry name" value="p450"/>
    <property type="match status" value="2"/>
</dbReference>
<keyword evidence="13" id="KW-1185">Reference proteome</keyword>
<evidence type="ECO:0000256" key="9">
    <source>
        <dbReference type="ARBA" id="ARBA00023180"/>
    </source>
</evidence>
<feature type="transmembrane region" description="Helical" evidence="11">
    <location>
        <begin position="263"/>
        <end position="289"/>
    </location>
</feature>
<dbReference type="Proteomes" id="UP001206925">
    <property type="component" value="Unassembled WGS sequence"/>
</dbReference>
<keyword evidence="5" id="KW-0735">Signal-anchor</keyword>
<feature type="non-terminal residue" evidence="12">
    <location>
        <position position="825"/>
    </location>
</feature>
<keyword evidence="11" id="KW-1133">Transmembrane helix</keyword>
<evidence type="ECO:0000256" key="7">
    <source>
        <dbReference type="ARBA" id="ARBA00023004"/>
    </source>
</evidence>
<dbReference type="GO" id="GO:0020037">
    <property type="term" value="F:heme binding"/>
    <property type="evidence" value="ECO:0007669"/>
    <property type="project" value="InterPro"/>
</dbReference>
<comment type="subcellular location">
    <subcellularLocation>
        <location evidence="1">Membrane</location>
        <topology evidence="1">Single-pass type II membrane protein</topology>
    </subcellularLocation>
</comment>
<dbReference type="AlphaFoldDB" id="A0AAD5CBY5"/>
<dbReference type="GO" id="GO:0051762">
    <property type="term" value="P:sesquiterpene biosynthetic process"/>
    <property type="evidence" value="ECO:0007669"/>
    <property type="project" value="UniProtKB-ARBA"/>
</dbReference>
<keyword evidence="6" id="KW-0560">Oxidoreductase</keyword>
<dbReference type="EMBL" id="JAMZMK010008714">
    <property type="protein sequence ID" value="KAI7738847.1"/>
    <property type="molecule type" value="Genomic_DNA"/>
</dbReference>
<dbReference type="SUPFAM" id="SSF48264">
    <property type="entry name" value="Cytochrome P450"/>
    <property type="match status" value="2"/>
</dbReference>
<evidence type="ECO:0000256" key="6">
    <source>
        <dbReference type="ARBA" id="ARBA00023002"/>
    </source>
</evidence>
<dbReference type="GO" id="GO:0016705">
    <property type="term" value="F:oxidoreductase activity, acting on paired donors, with incorporation or reduction of molecular oxygen"/>
    <property type="evidence" value="ECO:0007669"/>
    <property type="project" value="InterPro"/>
</dbReference>
<evidence type="ECO:0000256" key="2">
    <source>
        <dbReference type="ARBA" id="ARBA00010617"/>
    </source>
</evidence>
<dbReference type="CDD" id="cd11072">
    <property type="entry name" value="CYP71-like"/>
    <property type="match status" value="1"/>
</dbReference>
<comment type="similarity">
    <text evidence="2">Belongs to the cytochrome P450 family.</text>
</comment>
<evidence type="ECO:0000256" key="5">
    <source>
        <dbReference type="ARBA" id="ARBA00022968"/>
    </source>
</evidence>
<dbReference type="InterPro" id="IPR017972">
    <property type="entry name" value="Cyt_P450_CS"/>
</dbReference>
<evidence type="ECO:0000256" key="3">
    <source>
        <dbReference type="ARBA" id="ARBA00022617"/>
    </source>
</evidence>
<keyword evidence="9" id="KW-0325">Glycoprotein</keyword>
<feature type="binding site" description="axial binding residue" evidence="10">
    <location>
        <position position="765"/>
    </location>
    <ligand>
        <name>heme</name>
        <dbReference type="ChEBI" id="CHEBI:30413"/>
    </ligand>
    <ligandPart>
        <name>Fe</name>
        <dbReference type="ChEBI" id="CHEBI:18248"/>
    </ligandPart>
</feature>
<evidence type="ECO:0000313" key="12">
    <source>
        <dbReference type="EMBL" id="KAI7738847.1"/>
    </source>
</evidence>
<sequence length="825" mass="93761">ISSPVLAKQVMKTNDLLFSNQPKLLNSEIVGYNYKHILLSDKKVRSFECVRDQESWNLVETMVNIEGAVAISHTKKIFTMMNVVVSRVEAMLIELIRQTESLSVGLIMVMHKVQEEIRWVLNVINGTLRLHPHVPLIPRECREKCEFGGYNTPVNTKVTINVWKIGRDPDYWNNPESFVPERFSDSVIELKIDLYLVPKAYNTILMSLDRFPTSETLHKRNIMPQVREYALCGSFQVEAERIRLKGRQTIFHKPASLGSFLPAFGFFSAGALSSVGFFSAGFFSAFGAIEFFEGNWKARNNGDRQSVERPPNSQSSICISHETTMDLQTPFSLLIFLIAFLYLFINLIISNSPHTNNNIPPQPWKLPLVGHLHHLLGSLPHIALAKLSQTLGPIIHLRLGEFTAVVISSPVLAKQVLKTNDLSFANRPKLLSAEIVGYNYTDTVFAPYGEYWRQMRKICILELLSAKKVRSFECIRDQESWGLVESIVNEGPVTINLTKKIFATMNVIACRVAVGSKCKDHEMLLELIEQVVSLSGGFDVSDLFPSFKVLHLVTGMRGKLMNIHGKIDKMLDSIIFDHQECRGDGQQADHNEDLLDVLLRLKDDGGLQFPLTYDNIKAVILDMFAAGTDTASVIIEWAMFELMMNPRVLHKLQGELRRVLKGKKKVYESDLKDLDYLRLVIKETLRLHPPLPLLVPRECREKCKIGGYDIPLNTKVIINFWKIGRDLDYWNDPESFIPERFSGSLIDFKGTHFEYLPFGAGRRICPGLTMGMANVELLLTRLLYHFNWELPNGVNSEDLDRSETFGATLKRKHNLHLVPSAYNTD</sequence>
<dbReference type="InterPro" id="IPR002401">
    <property type="entry name" value="Cyt_P450_E_grp-I"/>
</dbReference>
<dbReference type="GO" id="GO:0005506">
    <property type="term" value="F:iron ion binding"/>
    <property type="evidence" value="ECO:0007669"/>
    <property type="project" value="InterPro"/>
</dbReference>
<feature type="transmembrane region" description="Helical" evidence="11">
    <location>
        <begin position="331"/>
        <end position="349"/>
    </location>
</feature>
<gene>
    <name evidence="12" type="ORF">M8C21_011728</name>
</gene>
<dbReference type="InterPro" id="IPR036396">
    <property type="entry name" value="Cyt_P450_sf"/>
</dbReference>
<comment type="caution">
    <text evidence="12">The sequence shown here is derived from an EMBL/GenBank/DDBJ whole genome shotgun (WGS) entry which is preliminary data.</text>
</comment>
<reference evidence="12" key="1">
    <citation type="submission" date="2022-06" db="EMBL/GenBank/DDBJ databases">
        <title>Uncovering the hologenomic basis of an extraordinary plant invasion.</title>
        <authorList>
            <person name="Bieker V.C."/>
            <person name="Martin M.D."/>
            <person name="Gilbert T."/>
            <person name="Hodgins K."/>
            <person name="Battlay P."/>
            <person name="Petersen B."/>
            <person name="Wilson J."/>
        </authorList>
    </citation>
    <scope>NUCLEOTIDE SEQUENCE</scope>
    <source>
        <strain evidence="12">AA19_3_7</strain>
        <tissue evidence="12">Leaf</tissue>
    </source>
</reference>
<name>A0AAD5CBY5_AMBAR</name>
<dbReference type="GO" id="GO:0016020">
    <property type="term" value="C:membrane"/>
    <property type="evidence" value="ECO:0007669"/>
    <property type="project" value="UniProtKB-SubCell"/>
</dbReference>
<keyword evidence="11" id="KW-0812">Transmembrane</keyword>
<dbReference type="FunFam" id="1.10.630.10:FF:000043">
    <property type="entry name" value="Cytochrome P450 99A2"/>
    <property type="match status" value="1"/>
</dbReference>
<evidence type="ECO:0000256" key="4">
    <source>
        <dbReference type="ARBA" id="ARBA00022723"/>
    </source>
</evidence>
<dbReference type="PANTHER" id="PTHR47953">
    <property type="entry name" value="OS08G0105600 PROTEIN"/>
    <property type="match status" value="1"/>
</dbReference>
<dbReference type="GO" id="GO:0004497">
    <property type="term" value="F:monooxygenase activity"/>
    <property type="evidence" value="ECO:0007669"/>
    <property type="project" value="UniProtKB-KW"/>
</dbReference>
<protein>
    <submittedName>
        <fullName evidence="12">Uncharacterized protein</fullName>
    </submittedName>
</protein>
<dbReference type="PANTHER" id="PTHR47953:SF16">
    <property type="entry name" value="CYTOCHROME P450 71D8"/>
    <property type="match status" value="1"/>
</dbReference>
<dbReference type="InterPro" id="IPR001128">
    <property type="entry name" value="Cyt_P450"/>
</dbReference>
<keyword evidence="3 10" id="KW-0349">Heme</keyword>
<evidence type="ECO:0000256" key="11">
    <source>
        <dbReference type="SAM" id="Phobius"/>
    </source>
</evidence>
<dbReference type="InterPro" id="IPR052306">
    <property type="entry name" value="CYP450_71D"/>
</dbReference>
<accession>A0AAD5CBY5</accession>
<proteinExistence type="inferred from homology"/>
<comment type="cofactor">
    <cofactor evidence="10">
        <name>heme</name>
        <dbReference type="ChEBI" id="CHEBI:30413"/>
    </cofactor>
</comment>
<evidence type="ECO:0000313" key="13">
    <source>
        <dbReference type="Proteomes" id="UP001206925"/>
    </source>
</evidence>
<evidence type="ECO:0000256" key="1">
    <source>
        <dbReference type="ARBA" id="ARBA00004606"/>
    </source>
</evidence>
<keyword evidence="8" id="KW-0503">Monooxygenase</keyword>
<dbReference type="PRINTS" id="PR00385">
    <property type="entry name" value="P450"/>
</dbReference>
<evidence type="ECO:0000256" key="10">
    <source>
        <dbReference type="PIRSR" id="PIRSR602401-1"/>
    </source>
</evidence>
<keyword evidence="4 10" id="KW-0479">Metal-binding</keyword>
<dbReference type="PRINTS" id="PR00463">
    <property type="entry name" value="EP450I"/>
</dbReference>
<keyword evidence="11" id="KW-0472">Membrane</keyword>
<organism evidence="12 13">
    <name type="scientific">Ambrosia artemisiifolia</name>
    <name type="common">Common ragweed</name>
    <dbReference type="NCBI Taxonomy" id="4212"/>
    <lineage>
        <taxon>Eukaryota</taxon>
        <taxon>Viridiplantae</taxon>
        <taxon>Streptophyta</taxon>
        <taxon>Embryophyta</taxon>
        <taxon>Tracheophyta</taxon>
        <taxon>Spermatophyta</taxon>
        <taxon>Magnoliopsida</taxon>
        <taxon>eudicotyledons</taxon>
        <taxon>Gunneridae</taxon>
        <taxon>Pentapetalae</taxon>
        <taxon>asterids</taxon>
        <taxon>campanulids</taxon>
        <taxon>Asterales</taxon>
        <taxon>Asteraceae</taxon>
        <taxon>Asteroideae</taxon>
        <taxon>Heliantheae alliance</taxon>
        <taxon>Heliantheae</taxon>
        <taxon>Ambrosia</taxon>
    </lineage>
</organism>